<name>A0ABV3V8H6_9MICC</name>
<dbReference type="Proteomes" id="UP001558481">
    <property type="component" value="Unassembled WGS sequence"/>
</dbReference>
<dbReference type="InterPro" id="IPR007037">
    <property type="entry name" value="SIP_rossman_dom"/>
</dbReference>
<dbReference type="SUPFAM" id="SSF63380">
    <property type="entry name" value="Riboflavin synthase domain-like"/>
    <property type="match status" value="1"/>
</dbReference>
<evidence type="ECO:0000259" key="1">
    <source>
        <dbReference type="PROSITE" id="PS51384"/>
    </source>
</evidence>
<gene>
    <name evidence="2" type="ORF">VVR66_14790</name>
</gene>
<comment type="caution">
    <text evidence="2">The sequence shown here is derived from an EMBL/GenBank/DDBJ whole genome shotgun (WGS) entry which is preliminary data.</text>
</comment>
<dbReference type="Pfam" id="PF08021">
    <property type="entry name" value="FAD_binding_9"/>
    <property type="match status" value="1"/>
</dbReference>
<evidence type="ECO:0000313" key="3">
    <source>
        <dbReference type="Proteomes" id="UP001558481"/>
    </source>
</evidence>
<dbReference type="CDD" id="cd06193">
    <property type="entry name" value="siderophore_interacting"/>
    <property type="match status" value="1"/>
</dbReference>
<dbReference type="InterPro" id="IPR039261">
    <property type="entry name" value="FNR_nucleotide-bd"/>
</dbReference>
<protein>
    <submittedName>
        <fullName evidence="2">Siderophore-interacting protein</fullName>
    </submittedName>
</protein>
<dbReference type="PROSITE" id="PS51384">
    <property type="entry name" value="FAD_FR"/>
    <property type="match status" value="1"/>
</dbReference>
<dbReference type="InterPro" id="IPR039374">
    <property type="entry name" value="SIP_fam"/>
</dbReference>
<dbReference type="Pfam" id="PF04954">
    <property type="entry name" value="SIP"/>
    <property type="match status" value="1"/>
</dbReference>
<dbReference type="RefSeq" id="WP_095798237.1">
    <property type="nucleotide sequence ID" value="NZ_JAYWLT010000001.1"/>
</dbReference>
<keyword evidence="3" id="KW-1185">Reference proteome</keyword>
<sequence>MPEWEHLVIRALGSTETELTVLRRRHVSPTYVRIQVADGGLLTRWPPFPSMWLRLWFDDNGRSHQRAFTVVDPEPAEGKFWLEFALHEGVASDWARTCVAGDTIGASLLGSAPPWELKKRARRRAAPSSTAAAPAMTLDAPWPGRTIIVGDPASLPAVNSMLEHLGDQSAEVWLEHLDPRDHLLPVTSGPQHRVRWVHRDDNGPGIAEALTEHWDQEPPTERDRVWIAVEAAANRQLTSTLRTRFELPKNNVCATAYWRHA</sequence>
<dbReference type="Gene3D" id="2.40.30.10">
    <property type="entry name" value="Translation factors"/>
    <property type="match status" value="1"/>
</dbReference>
<feature type="domain" description="FAD-binding FR-type" evidence="1">
    <location>
        <begin position="14"/>
        <end position="118"/>
    </location>
</feature>
<dbReference type="InterPro" id="IPR013113">
    <property type="entry name" value="SIP_FAD-bd"/>
</dbReference>
<dbReference type="EMBL" id="JAYWLU010000020">
    <property type="protein sequence ID" value="MEX3595981.1"/>
    <property type="molecule type" value="Genomic_DNA"/>
</dbReference>
<dbReference type="InterPro" id="IPR017938">
    <property type="entry name" value="Riboflavin_synthase-like_b-brl"/>
</dbReference>
<organism evidence="2 3">
    <name type="scientific">Kocuria carniphila</name>
    <dbReference type="NCBI Taxonomy" id="262208"/>
    <lineage>
        <taxon>Bacteria</taxon>
        <taxon>Bacillati</taxon>
        <taxon>Actinomycetota</taxon>
        <taxon>Actinomycetes</taxon>
        <taxon>Micrococcales</taxon>
        <taxon>Micrococcaceae</taxon>
        <taxon>Kocuria</taxon>
    </lineage>
</organism>
<proteinExistence type="predicted"/>
<dbReference type="Gene3D" id="3.40.50.80">
    <property type="entry name" value="Nucleotide-binding domain of ferredoxin-NADP reductase (FNR) module"/>
    <property type="match status" value="1"/>
</dbReference>
<dbReference type="PANTHER" id="PTHR30157">
    <property type="entry name" value="FERRIC REDUCTASE, NADPH-DEPENDENT"/>
    <property type="match status" value="1"/>
</dbReference>
<reference evidence="2 3" key="1">
    <citation type="journal article" date="2024" name="Fungal Genet. Biol.">
        <title>The porcine skin microbiome exhibits broad fungal antagonism.</title>
        <authorList>
            <person name="De La Cruz K.F."/>
            <person name="Townsend E.C."/>
            <person name="Alex Cheong J.Z."/>
            <person name="Salamzade R."/>
            <person name="Liu A."/>
            <person name="Sandstrom S."/>
            <person name="Davila E."/>
            <person name="Huang L."/>
            <person name="Xu K.H."/>
            <person name="Wu S.Y."/>
            <person name="Meudt J.J."/>
            <person name="Shanmuganayagam D."/>
            <person name="Gibson A.L.F."/>
            <person name="Kalan L.R."/>
        </authorList>
    </citation>
    <scope>NUCLEOTIDE SEQUENCE [LARGE SCALE GENOMIC DNA]</scope>
    <source>
        <strain evidence="2 3">LK2625</strain>
    </source>
</reference>
<dbReference type="InterPro" id="IPR017927">
    <property type="entry name" value="FAD-bd_FR_type"/>
</dbReference>
<evidence type="ECO:0000313" key="2">
    <source>
        <dbReference type="EMBL" id="MEX3595981.1"/>
    </source>
</evidence>
<accession>A0ABV3V8H6</accession>
<dbReference type="PANTHER" id="PTHR30157:SF0">
    <property type="entry name" value="NADPH-DEPENDENT FERRIC-CHELATE REDUCTASE"/>
    <property type="match status" value="1"/>
</dbReference>